<evidence type="ECO:0000313" key="2">
    <source>
        <dbReference type="Proteomes" id="UP000467840"/>
    </source>
</evidence>
<sequence>MAKTATSKESSQPLSSPSLSLAVEETKGIPISFGDKVIGAVHGDEELIKKPLMMAKKKQKLGSILADQQWNIILEYTNPTGKVDIVIDHRHAGYVLQECYG</sequence>
<comment type="caution">
    <text evidence="1">The sequence shown here is derived from an EMBL/GenBank/DDBJ whole genome shotgun (WGS) entry which is preliminary data.</text>
</comment>
<name>A0A6A6M4M1_HEVBR</name>
<reference evidence="1 2" key="1">
    <citation type="journal article" date="2020" name="Mol. Plant">
        <title>The Chromosome-Based Rubber Tree Genome Provides New Insights into Spurge Genome Evolution and Rubber Biosynthesis.</title>
        <authorList>
            <person name="Liu J."/>
            <person name="Shi C."/>
            <person name="Shi C.C."/>
            <person name="Li W."/>
            <person name="Zhang Q.J."/>
            <person name="Zhang Y."/>
            <person name="Li K."/>
            <person name="Lu H.F."/>
            <person name="Shi C."/>
            <person name="Zhu S.T."/>
            <person name="Xiao Z.Y."/>
            <person name="Nan H."/>
            <person name="Yue Y."/>
            <person name="Zhu X.G."/>
            <person name="Wu Y."/>
            <person name="Hong X.N."/>
            <person name="Fan G.Y."/>
            <person name="Tong Y."/>
            <person name="Zhang D."/>
            <person name="Mao C.L."/>
            <person name="Liu Y.L."/>
            <person name="Hao S.J."/>
            <person name="Liu W.Q."/>
            <person name="Lv M.Q."/>
            <person name="Zhang H.B."/>
            <person name="Liu Y."/>
            <person name="Hu-Tang G.R."/>
            <person name="Wang J.P."/>
            <person name="Wang J.H."/>
            <person name="Sun Y.H."/>
            <person name="Ni S.B."/>
            <person name="Chen W.B."/>
            <person name="Zhang X.C."/>
            <person name="Jiao Y.N."/>
            <person name="Eichler E.E."/>
            <person name="Li G.H."/>
            <person name="Liu X."/>
            <person name="Gao L.Z."/>
        </authorList>
    </citation>
    <scope>NUCLEOTIDE SEQUENCE [LARGE SCALE GENOMIC DNA]</scope>
    <source>
        <strain evidence="2">cv. GT1</strain>
        <tissue evidence="1">Leaf</tissue>
    </source>
</reference>
<keyword evidence="2" id="KW-1185">Reference proteome</keyword>
<dbReference type="Proteomes" id="UP000467840">
    <property type="component" value="Chromosome 9"/>
</dbReference>
<protein>
    <submittedName>
        <fullName evidence="1">Uncharacterized protein</fullName>
    </submittedName>
</protein>
<proteinExistence type="predicted"/>
<gene>
    <name evidence="1" type="ORF">GH714_031546</name>
</gene>
<organism evidence="1 2">
    <name type="scientific">Hevea brasiliensis</name>
    <name type="common">Para rubber tree</name>
    <name type="synonym">Siphonia brasiliensis</name>
    <dbReference type="NCBI Taxonomy" id="3981"/>
    <lineage>
        <taxon>Eukaryota</taxon>
        <taxon>Viridiplantae</taxon>
        <taxon>Streptophyta</taxon>
        <taxon>Embryophyta</taxon>
        <taxon>Tracheophyta</taxon>
        <taxon>Spermatophyta</taxon>
        <taxon>Magnoliopsida</taxon>
        <taxon>eudicotyledons</taxon>
        <taxon>Gunneridae</taxon>
        <taxon>Pentapetalae</taxon>
        <taxon>rosids</taxon>
        <taxon>fabids</taxon>
        <taxon>Malpighiales</taxon>
        <taxon>Euphorbiaceae</taxon>
        <taxon>Crotonoideae</taxon>
        <taxon>Micrandreae</taxon>
        <taxon>Hevea</taxon>
    </lineage>
</organism>
<dbReference type="AlphaFoldDB" id="A0A6A6M4M1"/>
<accession>A0A6A6M4M1</accession>
<evidence type="ECO:0000313" key="1">
    <source>
        <dbReference type="EMBL" id="KAF2307767.1"/>
    </source>
</evidence>
<dbReference type="EMBL" id="JAAGAX010000008">
    <property type="protein sequence ID" value="KAF2307767.1"/>
    <property type="molecule type" value="Genomic_DNA"/>
</dbReference>